<name>A0A080LZQ4_9PROT</name>
<gene>
    <name evidence="1" type="ORF">AW09_001221</name>
</gene>
<reference evidence="1 2" key="1">
    <citation type="submission" date="2014-02" db="EMBL/GenBank/DDBJ databases">
        <title>Expanding our view of genomic diversity in Candidatus Accumulibacter clades.</title>
        <authorList>
            <person name="Skennerton C.T."/>
            <person name="Barr J.J."/>
            <person name="Slater F.R."/>
            <person name="Bond P.L."/>
            <person name="Tyson G.W."/>
        </authorList>
    </citation>
    <scope>NUCLEOTIDE SEQUENCE [LARGE SCALE GENOMIC DNA]</scope>
    <source>
        <strain evidence="2">BA-91</strain>
    </source>
</reference>
<proteinExistence type="predicted"/>
<accession>A0A080LZQ4</accession>
<dbReference type="EMBL" id="JDVG02000208">
    <property type="protein sequence ID" value="KFB73520.1"/>
    <property type="molecule type" value="Genomic_DNA"/>
</dbReference>
<evidence type="ECO:0000313" key="2">
    <source>
        <dbReference type="Proteomes" id="UP000020077"/>
    </source>
</evidence>
<protein>
    <submittedName>
        <fullName evidence="1">Uncharacterized protein</fullName>
    </submittedName>
</protein>
<organism evidence="1 2">
    <name type="scientific">Candidatus Accumulibacter phosphatis</name>
    <dbReference type="NCBI Taxonomy" id="327160"/>
    <lineage>
        <taxon>Bacteria</taxon>
        <taxon>Pseudomonadati</taxon>
        <taxon>Pseudomonadota</taxon>
        <taxon>Betaproteobacteria</taxon>
        <taxon>Candidatus Accumulibacter</taxon>
    </lineage>
</organism>
<comment type="caution">
    <text evidence="1">The sequence shown here is derived from an EMBL/GenBank/DDBJ whole genome shotgun (WGS) entry which is preliminary data.</text>
</comment>
<dbReference type="AlphaFoldDB" id="A0A080LZQ4"/>
<sequence length="206" mass="21885">MVVIDDGFGSRVVIQGVDREIAARSVFQLATEDIVAQHPTLLVGERLVAALFSMVAAESGHFDGFCAHADMHDLETTADDAGAAEAVTDLFRRRIGGDIEVLRRQADQQVAHGAADDVRLVAIFLQGLDGASATPTDVLTLQAMLGDGDDCRFAMLAGVFASEDAGDELADHCEWLLLGAMAQRMITDIATAGGRRFPDRLTRGGS</sequence>
<dbReference type="Proteomes" id="UP000020077">
    <property type="component" value="Unassembled WGS sequence"/>
</dbReference>
<evidence type="ECO:0000313" key="1">
    <source>
        <dbReference type="EMBL" id="KFB73520.1"/>
    </source>
</evidence>